<evidence type="ECO:0000313" key="1">
    <source>
        <dbReference type="EMBL" id="SFH81521.1"/>
    </source>
</evidence>
<sequence>MRILESFPEGRATTNPYLVQLDRGLREHVQVDGFSWWRALTAPYDVFHVHWPEILLQGRTPARALARRLLFALLLTRLRLRHTAVVRTLHNLRSHEEKSPTERRLLQAFDRQTTLWIRLNAFTALPAGALERTIAHGDYREWYAGQTCPSTVPGRLLFFGLIRPYKGINTLIECFTAITDAAESSATLRIVGQPHTPELARTLGALAAGDPRIEFSLGYASDETLAHEIGEAELVVLPYQEMHNSGATLLALSLGRPVLVPRNAVTEALANEVGGDWVLTYPDTLSPQDLTDALAAARFSSHTARPDLSARTWETGVAGHLEAYACAVRAVRAR</sequence>
<dbReference type="SUPFAM" id="SSF53756">
    <property type="entry name" value="UDP-Glycosyltransferase/glycogen phosphorylase"/>
    <property type="match status" value="1"/>
</dbReference>
<keyword evidence="3" id="KW-1185">Reference proteome</keyword>
<dbReference type="STRING" id="995038.SAMN05216274_11631"/>
<name>A0A1I3D4S2_9MICO</name>
<dbReference type="Gene3D" id="3.40.50.2000">
    <property type="entry name" value="Glycogen Phosphorylase B"/>
    <property type="match status" value="1"/>
</dbReference>
<dbReference type="AlphaFoldDB" id="A0A1I3D4S2"/>
<organism evidence="2 4">
    <name type="scientific">Cryobacterium levicorallinum</name>
    <dbReference type="NCBI Taxonomy" id="995038"/>
    <lineage>
        <taxon>Bacteria</taxon>
        <taxon>Bacillati</taxon>
        <taxon>Actinomycetota</taxon>
        <taxon>Actinomycetes</taxon>
        <taxon>Micrococcales</taxon>
        <taxon>Microbacteriaceae</taxon>
        <taxon>Cryobacterium</taxon>
    </lineage>
</organism>
<evidence type="ECO:0000313" key="2">
    <source>
        <dbReference type="EMBL" id="TFB86812.1"/>
    </source>
</evidence>
<gene>
    <name evidence="2" type="ORF">E3O11_03790</name>
    <name evidence="1" type="ORF">SAMN05216274_11631</name>
</gene>
<dbReference type="EMBL" id="SOFE01000007">
    <property type="protein sequence ID" value="TFB86812.1"/>
    <property type="molecule type" value="Genomic_DNA"/>
</dbReference>
<dbReference type="Proteomes" id="UP000297963">
    <property type="component" value="Unassembled WGS sequence"/>
</dbReference>
<dbReference type="GO" id="GO:0016740">
    <property type="term" value="F:transferase activity"/>
    <property type="evidence" value="ECO:0007669"/>
    <property type="project" value="UniProtKB-KW"/>
</dbReference>
<protein>
    <submittedName>
        <fullName evidence="1">Beta-1,4-mannosyltransferase</fullName>
    </submittedName>
    <submittedName>
        <fullName evidence="2">Glycosyltransferase</fullName>
    </submittedName>
</protein>
<keyword evidence="2" id="KW-0808">Transferase</keyword>
<dbReference type="Proteomes" id="UP000199681">
    <property type="component" value="Unassembled WGS sequence"/>
</dbReference>
<evidence type="ECO:0000313" key="4">
    <source>
        <dbReference type="Proteomes" id="UP000297963"/>
    </source>
</evidence>
<dbReference type="RefSeq" id="WP_092451750.1">
    <property type="nucleotide sequence ID" value="NZ_BKAC01000019.1"/>
</dbReference>
<reference evidence="2 4" key="2">
    <citation type="submission" date="2019-03" db="EMBL/GenBank/DDBJ databases">
        <title>Genomics of glacier-inhabiting Cryobacterium strains.</title>
        <authorList>
            <person name="Liu Q."/>
            <person name="Xin Y.-H."/>
        </authorList>
    </citation>
    <scope>NUCLEOTIDE SEQUENCE [LARGE SCALE GENOMIC DNA]</scope>
    <source>
        <strain evidence="2 4">Hh34</strain>
    </source>
</reference>
<comment type="caution">
    <text evidence="2">The sequence shown here is derived from an EMBL/GenBank/DDBJ whole genome shotgun (WGS) entry which is preliminary data.</text>
</comment>
<reference evidence="1 3" key="1">
    <citation type="submission" date="2016-10" db="EMBL/GenBank/DDBJ databases">
        <authorList>
            <person name="Varghese N."/>
            <person name="Submissions S."/>
        </authorList>
    </citation>
    <scope>NUCLEOTIDE SEQUENCE [LARGE SCALE GENOMIC DNA]</scope>
    <source>
        <strain evidence="1 3">GMCC 1.11211</strain>
    </source>
</reference>
<dbReference type="EMBL" id="FOPW01000016">
    <property type="protein sequence ID" value="SFH81521.1"/>
    <property type="molecule type" value="Genomic_DNA"/>
</dbReference>
<dbReference type="Pfam" id="PF13692">
    <property type="entry name" value="Glyco_trans_1_4"/>
    <property type="match status" value="1"/>
</dbReference>
<evidence type="ECO:0000313" key="3">
    <source>
        <dbReference type="Proteomes" id="UP000199681"/>
    </source>
</evidence>
<accession>A0A1I3D4S2</accession>
<proteinExistence type="predicted"/>